<sequence>MTETMKAAAKKDCRGVSCPMNMVYTKVGLSKLTTGDVLEVLLDDGPPINNVPGSVQREGHEILSKHQLEDGSWQLMIRKGVVKK</sequence>
<dbReference type="PANTHER" id="PTHR33279">
    <property type="entry name" value="SULFUR CARRIER PROTEIN YEDF-RELATED"/>
    <property type="match status" value="1"/>
</dbReference>
<protein>
    <recommendedName>
        <fullName evidence="1">UPF0033 domain-containing protein</fullName>
    </recommendedName>
</protein>
<proteinExistence type="predicted"/>
<name>A0A3B0W0J3_9ZZZZ</name>
<dbReference type="Gene3D" id="3.30.110.40">
    <property type="entry name" value="TusA-like domain"/>
    <property type="match status" value="1"/>
</dbReference>
<evidence type="ECO:0000259" key="1">
    <source>
        <dbReference type="Pfam" id="PF01206"/>
    </source>
</evidence>
<feature type="domain" description="UPF0033" evidence="1">
    <location>
        <begin position="12"/>
        <end position="79"/>
    </location>
</feature>
<organism evidence="2">
    <name type="scientific">hydrothermal vent metagenome</name>
    <dbReference type="NCBI Taxonomy" id="652676"/>
    <lineage>
        <taxon>unclassified sequences</taxon>
        <taxon>metagenomes</taxon>
        <taxon>ecological metagenomes</taxon>
    </lineage>
</organism>
<dbReference type="Pfam" id="PF01206">
    <property type="entry name" value="TusA"/>
    <property type="match status" value="1"/>
</dbReference>
<evidence type="ECO:0000313" key="2">
    <source>
        <dbReference type="EMBL" id="VAW38086.1"/>
    </source>
</evidence>
<dbReference type="SUPFAM" id="SSF64307">
    <property type="entry name" value="SirA-like"/>
    <property type="match status" value="1"/>
</dbReference>
<dbReference type="CDD" id="cd00291">
    <property type="entry name" value="SirA_YedF_YeeD"/>
    <property type="match status" value="1"/>
</dbReference>
<gene>
    <name evidence="2" type="ORF">MNBD_DELTA03-31</name>
</gene>
<dbReference type="InterPro" id="IPR001455">
    <property type="entry name" value="TusA-like"/>
</dbReference>
<reference evidence="2" key="1">
    <citation type="submission" date="2018-06" db="EMBL/GenBank/DDBJ databases">
        <authorList>
            <person name="Zhirakovskaya E."/>
        </authorList>
    </citation>
    <scope>NUCLEOTIDE SEQUENCE</scope>
</reference>
<dbReference type="PANTHER" id="PTHR33279:SF19">
    <property type="entry name" value="SSL1707 PROTEIN"/>
    <property type="match status" value="1"/>
</dbReference>
<dbReference type="InterPro" id="IPR036868">
    <property type="entry name" value="TusA-like_sf"/>
</dbReference>
<dbReference type="AlphaFoldDB" id="A0A3B0W0J3"/>
<dbReference type="EMBL" id="UOEX01000233">
    <property type="protein sequence ID" value="VAW38086.1"/>
    <property type="molecule type" value="Genomic_DNA"/>
</dbReference>
<accession>A0A3B0W0J3</accession>